<feature type="compositionally biased region" description="Basic and acidic residues" evidence="7">
    <location>
        <begin position="196"/>
        <end position="208"/>
    </location>
</feature>
<dbReference type="Pfam" id="PF00249">
    <property type="entry name" value="Myb_DNA-binding"/>
    <property type="match status" value="2"/>
</dbReference>
<keyword evidence="11" id="KW-1185">Reference proteome</keyword>
<keyword evidence="3" id="KW-0805">Transcription regulation</keyword>
<comment type="subcellular location">
    <subcellularLocation>
        <location evidence="1">Nucleus</location>
    </subcellularLocation>
</comment>
<dbReference type="Gene3D" id="1.10.10.60">
    <property type="entry name" value="Homeodomain-like"/>
    <property type="match status" value="2"/>
</dbReference>
<feature type="domain" description="Myb-like" evidence="8">
    <location>
        <begin position="21"/>
        <end position="73"/>
    </location>
</feature>
<feature type="domain" description="HTH myb-type" evidence="9">
    <location>
        <begin position="21"/>
        <end position="73"/>
    </location>
</feature>
<dbReference type="InterPro" id="IPR001005">
    <property type="entry name" value="SANT/Myb"/>
</dbReference>
<evidence type="ECO:0000256" key="7">
    <source>
        <dbReference type="SAM" id="MobiDB-lite"/>
    </source>
</evidence>
<dbReference type="AlphaFoldDB" id="A0A328DT03"/>
<keyword evidence="4" id="KW-0238">DNA-binding</keyword>
<feature type="region of interest" description="Disordered" evidence="7">
    <location>
        <begin position="162"/>
        <end position="210"/>
    </location>
</feature>
<dbReference type="InterPro" id="IPR044676">
    <property type="entry name" value="EOBI/EOBII-like_plant"/>
</dbReference>
<evidence type="ECO:0000259" key="9">
    <source>
        <dbReference type="PROSITE" id="PS51294"/>
    </source>
</evidence>
<dbReference type="EMBL" id="NQVE01000098">
    <property type="protein sequence ID" value="RAL48486.1"/>
    <property type="molecule type" value="Genomic_DNA"/>
</dbReference>
<feature type="compositionally biased region" description="Low complexity" evidence="7">
    <location>
        <begin position="162"/>
        <end position="181"/>
    </location>
</feature>
<keyword evidence="5" id="KW-0804">Transcription</keyword>
<dbReference type="InterPro" id="IPR009057">
    <property type="entry name" value="Homeodomain-like_sf"/>
</dbReference>
<dbReference type="PROSITE" id="PS51294">
    <property type="entry name" value="HTH_MYB"/>
    <property type="match status" value="2"/>
</dbReference>
<dbReference type="PANTHER" id="PTHR45675:SF30">
    <property type="entry name" value="TRANSCRIPTION FACTOR MYB62"/>
    <property type="match status" value="1"/>
</dbReference>
<protein>
    <submittedName>
        <fullName evidence="10">Uncharacterized protein</fullName>
    </submittedName>
</protein>
<evidence type="ECO:0000256" key="5">
    <source>
        <dbReference type="ARBA" id="ARBA00023163"/>
    </source>
</evidence>
<dbReference type="Proteomes" id="UP000249390">
    <property type="component" value="Unassembled WGS sequence"/>
</dbReference>
<dbReference type="SUPFAM" id="SSF46689">
    <property type="entry name" value="Homeodomain-like"/>
    <property type="match status" value="1"/>
</dbReference>
<dbReference type="PANTHER" id="PTHR45675">
    <property type="entry name" value="MYB TRANSCRIPTION FACTOR-RELATED-RELATED"/>
    <property type="match status" value="1"/>
</dbReference>
<keyword evidence="2" id="KW-0677">Repeat</keyword>
<evidence type="ECO:0000256" key="6">
    <source>
        <dbReference type="ARBA" id="ARBA00023242"/>
    </source>
</evidence>
<comment type="caution">
    <text evidence="10">The sequence shown here is derived from an EMBL/GenBank/DDBJ whole genome shotgun (WGS) entry which is preliminary data.</text>
</comment>
<gene>
    <name evidence="10" type="ORF">DM860_005910</name>
</gene>
<accession>A0A328DT03</accession>
<evidence type="ECO:0000259" key="8">
    <source>
        <dbReference type="PROSITE" id="PS50090"/>
    </source>
</evidence>
<dbReference type="InterPro" id="IPR017930">
    <property type="entry name" value="Myb_dom"/>
</dbReference>
<dbReference type="SMART" id="SM00717">
    <property type="entry name" value="SANT"/>
    <property type="match status" value="2"/>
</dbReference>
<dbReference type="GO" id="GO:0000976">
    <property type="term" value="F:transcription cis-regulatory region binding"/>
    <property type="evidence" value="ECO:0007669"/>
    <property type="project" value="UniProtKB-ARBA"/>
</dbReference>
<evidence type="ECO:0000313" key="11">
    <source>
        <dbReference type="Proteomes" id="UP000249390"/>
    </source>
</evidence>
<sequence>MSMVVANAAAKTSIEEETSGAAELRRGPWTLEEDTLLINYIAAHGEGRWNLSAKCAGLRRTGKSCRLRWLNYLKPDIKRGNLTPQEQILILELHSKWGNRWSKIAQHLPGRTDNEIKNYWRTRVQKQARQLKIDSNSNKFIEAVKRFWMPRLVIDKIDHTSSLTCSPSPSFSSSSSSSKPSPNYPLPKLTPNHESSGTHEMVKPDNSKQENACTTCVATGDESRSVFEEDGFGHLATSAFDVSMLEYQLAFDDWFGVEVADSFWSIDESRQAAEEEVGGEWVLS</sequence>
<dbReference type="GO" id="GO:0003700">
    <property type="term" value="F:DNA-binding transcription factor activity"/>
    <property type="evidence" value="ECO:0007669"/>
    <property type="project" value="InterPro"/>
</dbReference>
<evidence type="ECO:0000256" key="4">
    <source>
        <dbReference type="ARBA" id="ARBA00023125"/>
    </source>
</evidence>
<evidence type="ECO:0000256" key="3">
    <source>
        <dbReference type="ARBA" id="ARBA00023015"/>
    </source>
</evidence>
<dbReference type="FunFam" id="1.10.10.60:FF:000011">
    <property type="entry name" value="Myb transcription factor"/>
    <property type="match status" value="1"/>
</dbReference>
<dbReference type="FunFam" id="1.10.10.60:FF:000107">
    <property type="entry name" value="MYB transcription factor"/>
    <property type="match status" value="1"/>
</dbReference>
<dbReference type="PROSITE" id="PS50090">
    <property type="entry name" value="MYB_LIKE"/>
    <property type="match status" value="2"/>
</dbReference>
<organism evidence="10 11">
    <name type="scientific">Cuscuta australis</name>
    <dbReference type="NCBI Taxonomy" id="267555"/>
    <lineage>
        <taxon>Eukaryota</taxon>
        <taxon>Viridiplantae</taxon>
        <taxon>Streptophyta</taxon>
        <taxon>Embryophyta</taxon>
        <taxon>Tracheophyta</taxon>
        <taxon>Spermatophyta</taxon>
        <taxon>Magnoliopsida</taxon>
        <taxon>eudicotyledons</taxon>
        <taxon>Gunneridae</taxon>
        <taxon>Pentapetalae</taxon>
        <taxon>asterids</taxon>
        <taxon>lamiids</taxon>
        <taxon>Solanales</taxon>
        <taxon>Convolvulaceae</taxon>
        <taxon>Cuscuteae</taxon>
        <taxon>Cuscuta</taxon>
        <taxon>Cuscuta subgen. Grammica</taxon>
        <taxon>Cuscuta sect. Cleistogrammica</taxon>
    </lineage>
</organism>
<reference evidence="10 11" key="1">
    <citation type="submission" date="2018-06" db="EMBL/GenBank/DDBJ databases">
        <title>The Genome of Cuscuta australis (Dodder) Provides Insight into the Evolution of Plant Parasitism.</title>
        <authorList>
            <person name="Liu H."/>
        </authorList>
    </citation>
    <scope>NUCLEOTIDE SEQUENCE [LARGE SCALE GENOMIC DNA]</scope>
    <source>
        <strain evidence="11">cv. Yunnan</strain>
        <tissue evidence="10">Vines</tissue>
    </source>
</reference>
<dbReference type="GO" id="GO:0005634">
    <property type="term" value="C:nucleus"/>
    <property type="evidence" value="ECO:0007669"/>
    <property type="project" value="UniProtKB-SubCell"/>
</dbReference>
<keyword evidence="6" id="KW-0539">Nucleus</keyword>
<feature type="domain" description="Myb-like" evidence="8">
    <location>
        <begin position="74"/>
        <end position="124"/>
    </location>
</feature>
<evidence type="ECO:0000256" key="1">
    <source>
        <dbReference type="ARBA" id="ARBA00004123"/>
    </source>
</evidence>
<proteinExistence type="predicted"/>
<evidence type="ECO:0000313" key="10">
    <source>
        <dbReference type="EMBL" id="RAL48486.1"/>
    </source>
</evidence>
<feature type="domain" description="HTH myb-type" evidence="9">
    <location>
        <begin position="74"/>
        <end position="128"/>
    </location>
</feature>
<dbReference type="GO" id="GO:0010597">
    <property type="term" value="P:green leaf volatile biosynthetic process"/>
    <property type="evidence" value="ECO:0007669"/>
    <property type="project" value="UniProtKB-ARBA"/>
</dbReference>
<evidence type="ECO:0000256" key="2">
    <source>
        <dbReference type="ARBA" id="ARBA00022737"/>
    </source>
</evidence>
<dbReference type="CDD" id="cd00167">
    <property type="entry name" value="SANT"/>
    <property type="match status" value="2"/>
</dbReference>
<name>A0A328DT03_9ASTE</name>